<evidence type="ECO:0000313" key="3">
    <source>
        <dbReference type="Proteomes" id="UP000076532"/>
    </source>
</evidence>
<keyword evidence="1" id="KW-0812">Transmembrane</keyword>
<evidence type="ECO:0000313" key="2">
    <source>
        <dbReference type="EMBL" id="KZP06012.1"/>
    </source>
</evidence>
<protein>
    <submittedName>
        <fullName evidence="2">Uncharacterized protein</fullName>
    </submittedName>
</protein>
<keyword evidence="3" id="KW-1185">Reference proteome</keyword>
<sequence length="154" mass="16998">MAALPEDAFAANCIGAALLTVLTWDLAICLAEELSVVAICRFSLSIVVYYTSRIGILVMCAMQLVIRSERPLTLPNNTESPIPPLLDARITNCRVFWNIETTVILIVSSATSLLFLLRVRAVYEKSTAVDTSSIMLTTVLPYQYAPEERETNIV</sequence>
<feature type="transmembrane region" description="Helical" evidence="1">
    <location>
        <begin position="14"/>
        <end position="40"/>
    </location>
</feature>
<keyword evidence="1" id="KW-0472">Membrane</keyword>
<dbReference type="AlphaFoldDB" id="A0A167WEN5"/>
<organism evidence="2 3">
    <name type="scientific">Athelia psychrophila</name>
    <dbReference type="NCBI Taxonomy" id="1759441"/>
    <lineage>
        <taxon>Eukaryota</taxon>
        <taxon>Fungi</taxon>
        <taxon>Dikarya</taxon>
        <taxon>Basidiomycota</taxon>
        <taxon>Agaricomycotina</taxon>
        <taxon>Agaricomycetes</taxon>
        <taxon>Agaricomycetidae</taxon>
        <taxon>Atheliales</taxon>
        <taxon>Atheliaceae</taxon>
        <taxon>Athelia</taxon>
    </lineage>
</organism>
<keyword evidence="1" id="KW-1133">Transmembrane helix</keyword>
<feature type="transmembrane region" description="Helical" evidence="1">
    <location>
        <begin position="47"/>
        <end position="66"/>
    </location>
</feature>
<feature type="transmembrane region" description="Helical" evidence="1">
    <location>
        <begin position="95"/>
        <end position="117"/>
    </location>
</feature>
<gene>
    <name evidence="2" type="ORF">FIBSPDRAFT_1053772</name>
</gene>
<reference evidence="2 3" key="1">
    <citation type="journal article" date="2016" name="Mol. Biol. Evol.">
        <title>Comparative Genomics of Early-Diverging Mushroom-Forming Fungi Provides Insights into the Origins of Lignocellulose Decay Capabilities.</title>
        <authorList>
            <person name="Nagy L.G."/>
            <person name="Riley R."/>
            <person name="Tritt A."/>
            <person name="Adam C."/>
            <person name="Daum C."/>
            <person name="Floudas D."/>
            <person name="Sun H."/>
            <person name="Yadav J.S."/>
            <person name="Pangilinan J."/>
            <person name="Larsson K.H."/>
            <person name="Matsuura K."/>
            <person name="Barry K."/>
            <person name="Labutti K."/>
            <person name="Kuo R."/>
            <person name="Ohm R.A."/>
            <person name="Bhattacharya S.S."/>
            <person name="Shirouzu T."/>
            <person name="Yoshinaga Y."/>
            <person name="Martin F.M."/>
            <person name="Grigoriev I.V."/>
            <person name="Hibbett D.S."/>
        </authorList>
    </citation>
    <scope>NUCLEOTIDE SEQUENCE [LARGE SCALE GENOMIC DNA]</scope>
    <source>
        <strain evidence="2 3">CBS 109695</strain>
    </source>
</reference>
<evidence type="ECO:0000256" key="1">
    <source>
        <dbReference type="SAM" id="Phobius"/>
    </source>
</evidence>
<name>A0A167WEN5_9AGAM</name>
<proteinExistence type="predicted"/>
<dbReference type="Proteomes" id="UP000076532">
    <property type="component" value="Unassembled WGS sequence"/>
</dbReference>
<accession>A0A167WEN5</accession>
<dbReference type="OrthoDB" id="3038990at2759"/>
<dbReference type="EMBL" id="KV417808">
    <property type="protein sequence ID" value="KZP06012.1"/>
    <property type="molecule type" value="Genomic_DNA"/>
</dbReference>